<protein>
    <submittedName>
        <fullName evidence="1">S23 ribosomal</fullName>
    </submittedName>
</protein>
<name>A0A0Q0H8P2_9PSED</name>
<dbReference type="Pfam" id="PF05635">
    <property type="entry name" value="23S_rRNA_IVP"/>
    <property type="match status" value="1"/>
</dbReference>
<dbReference type="Gene3D" id="1.20.1440.60">
    <property type="entry name" value="23S rRNA-intervening sequence"/>
    <property type="match status" value="1"/>
</dbReference>
<dbReference type="InterPro" id="IPR036583">
    <property type="entry name" value="23S_rRNA_IVS_sf"/>
</dbReference>
<dbReference type="NCBIfam" id="TIGR02436">
    <property type="entry name" value="four helix bundle protein"/>
    <property type="match status" value="1"/>
</dbReference>
<dbReference type="PANTHER" id="PTHR38471:SF2">
    <property type="entry name" value="FOUR HELIX BUNDLE PROTEIN"/>
    <property type="match status" value="1"/>
</dbReference>
<proteinExistence type="predicted"/>
<dbReference type="InterPro" id="IPR012657">
    <property type="entry name" value="23S_rRNA-intervening_sequence"/>
</dbReference>
<dbReference type="CDD" id="cd16377">
    <property type="entry name" value="23S_rRNA_IVP_like"/>
    <property type="match status" value="1"/>
</dbReference>
<dbReference type="PATRIC" id="fig|251703.9.peg.5311"/>
<organism evidence="1 2">
    <name type="scientific">Pseudomonas syringae pv. viburni</name>
    <dbReference type="NCBI Taxonomy" id="251703"/>
    <lineage>
        <taxon>Bacteria</taxon>
        <taxon>Pseudomonadati</taxon>
        <taxon>Pseudomonadota</taxon>
        <taxon>Gammaproteobacteria</taxon>
        <taxon>Pseudomonadales</taxon>
        <taxon>Pseudomonadaceae</taxon>
        <taxon>Pseudomonas</taxon>
    </lineage>
</organism>
<reference evidence="1 2" key="1">
    <citation type="submission" date="2015-09" db="EMBL/GenBank/DDBJ databases">
        <title>Genome announcement of multiple Pseudomonas syringae strains.</title>
        <authorList>
            <person name="Thakur S."/>
            <person name="Wang P.W."/>
            <person name="Gong Y."/>
            <person name="Weir B.S."/>
            <person name="Guttman D.S."/>
        </authorList>
    </citation>
    <scope>NUCLEOTIDE SEQUENCE [LARGE SCALE GENOMIC DNA]</scope>
    <source>
        <strain evidence="1 2">ICMP3963</strain>
    </source>
</reference>
<dbReference type="SUPFAM" id="SSF158446">
    <property type="entry name" value="IVS-encoded protein-like"/>
    <property type="match status" value="1"/>
</dbReference>
<comment type="caution">
    <text evidence="1">The sequence shown here is derived from an EMBL/GenBank/DDBJ whole genome shotgun (WGS) entry which is preliminary data.</text>
</comment>
<accession>A0A0Q0H8P2</accession>
<dbReference type="EMBL" id="LJRR01000085">
    <property type="protein sequence ID" value="KPZ22421.1"/>
    <property type="molecule type" value="Genomic_DNA"/>
</dbReference>
<evidence type="ECO:0000313" key="1">
    <source>
        <dbReference type="EMBL" id="KPZ22421.1"/>
    </source>
</evidence>
<gene>
    <name evidence="1" type="ORF">ALO40_03800</name>
</gene>
<dbReference type="Proteomes" id="UP000050317">
    <property type="component" value="Unassembled WGS sequence"/>
</dbReference>
<dbReference type="NCBIfam" id="NF008912">
    <property type="entry name" value="PRK12275.1-6"/>
    <property type="match status" value="1"/>
</dbReference>
<sequence length="116" mass="12906">MIEMDFEKLLVWQRAKALAVILYKQMASCPDLAFRSQITRSGLSVPSNIAEGMERFTAKEKCRFLCVAKASCGELRTQLMIGSEIGYIPEALAAALITETRELSKMLCGQINKISE</sequence>
<dbReference type="AlphaFoldDB" id="A0A0Q0H8P2"/>
<evidence type="ECO:0000313" key="2">
    <source>
        <dbReference type="Proteomes" id="UP000050317"/>
    </source>
</evidence>
<dbReference type="PANTHER" id="PTHR38471">
    <property type="entry name" value="FOUR HELIX BUNDLE PROTEIN"/>
    <property type="match status" value="1"/>
</dbReference>